<dbReference type="SUPFAM" id="SSF51735">
    <property type="entry name" value="NAD(P)-binding Rossmann-fold domains"/>
    <property type="match status" value="1"/>
</dbReference>
<dbReference type="FunFam" id="3.50.50.60:FF:000228">
    <property type="entry name" value="FAD-containing monooxygenase EthA"/>
    <property type="match status" value="1"/>
</dbReference>
<evidence type="ECO:0000313" key="11">
    <source>
        <dbReference type="Proteomes" id="UP000198243"/>
    </source>
</evidence>
<accession>A0A1C4Y267</accession>
<reference evidence="11" key="1">
    <citation type="submission" date="2016-06" db="EMBL/GenBank/DDBJ databases">
        <authorList>
            <person name="Varghese N."/>
            <person name="Submissions Spin"/>
        </authorList>
    </citation>
    <scope>NUCLEOTIDE SEQUENCE [LARGE SCALE GENOMIC DNA]</scope>
    <source>
        <strain evidence="11">DSM 44875</strain>
    </source>
</reference>
<dbReference type="PANTHER" id="PTHR43872">
    <property type="entry name" value="MONOOXYGENASE, PUTATIVE (AFU_ORTHOLOGUE AFUA_8G02570)-RELATED"/>
    <property type="match status" value="1"/>
</dbReference>
<evidence type="ECO:0000256" key="6">
    <source>
        <dbReference type="ARBA" id="ARBA00022857"/>
    </source>
</evidence>
<evidence type="ECO:0000313" key="10">
    <source>
        <dbReference type="EMBL" id="SCF14803.1"/>
    </source>
</evidence>
<dbReference type="PRINTS" id="PR00080">
    <property type="entry name" value="SDRFAMILY"/>
</dbReference>
<evidence type="ECO:0000256" key="8">
    <source>
        <dbReference type="ARBA" id="ARBA00023033"/>
    </source>
</evidence>
<dbReference type="InterPro" id="IPR020946">
    <property type="entry name" value="Flavin_mOase-like"/>
</dbReference>
<keyword evidence="8" id="KW-0503">Monooxygenase</keyword>
<dbReference type="GO" id="GO:0050660">
    <property type="term" value="F:flavin adenine dinucleotide binding"/>
    <property type="evidence" value="ECO:0007669"/>
    <property type="project" value="InterPro"/>
</dbReference>
<dbReference type="AlphaFoldDB" id="A0A1C4Y267"/>
<name>A0A1C4Y267_9ACTN</name>
<proteinExistence type="inferred from homology"/>
<evidence type="ECO:0000256" key="4">
    <source>
        <dbReference type="ARBA" id="ARBA00022630"/>
    </source>
</evidence>
<dbReference type="Pfam" id="PF00743">
    <property type="entry name" value="FMO-like"/>
    <property type="match status" value="1"/>
</dbReference>
<dbReference type="InterPro" id="IPR057326">
    <property type="entry name" value="KR_dom"/>
</dbReference>
<keyword evidence="4" id="KW-0285">Flavoprotein</keyword>
<dbReference type="InterPro" id="IPR020904">
    <property type="entry name" value="Sc_DH/Rdtase_CS"/>
</dbReference>
<dbReference type="Gene3D" id="3.50.50.60">
    <property type="entry name" value="FAD/NAD(P)-binding domain"/>
    <property type="match status" value="3"/>
</dbReference>
<dbReference type="Pfam" id="PF13450">
    <property type="entry name" value="NAD_binding_8"/>
    <property type="match status" value="1"/>
</dbReference>
<evidence type="ECO:0000256" key="7">
    <source>
        <dbReference type="ARBA" id="ARBA00023002"/>
    </source>
</evidence>
<dbReference type="CDD" id="cd05233">
    <property type="entry name" value="SDR_c"/>
    <property type="match status" value="1"/>
</dbReference>
<keyword evidence="5" id="KW-0274">FAD</keyword>
<dbReference type="GO" id="GO:0004499">
    <property type="term" value="F:N,N-dimethylaniline monooxygenase activity"/>
    <property type="evidence" value="ECO:0007669"/>
    <property type="project" value="InterPro"/>
</dbReference>
<dbReference type="PRINTS" id="PR00081">
    <property type="entry name" value="GDHRDH"/>
</dbReference>
<dbReference type="InterPro" id="IPR036291">
    <property type="entry name" value="NAD(P)-bd_dom_sf"/>
</dbReference>
<comment type="cofactor">
    <cofactor evidence="1">
        <name>FAD</name>
        <dbReference type="ChEBI" id="CHEBI:57692"/>
    </cofactor>
</comment>
<keyword evidence="6" id="KW-0521">NADP</keyword>
<dbReference type="InterPro" id="IPR051820">
    <property type="entry name" value="FAD-binding_MO"/>
</dbReference>
<dbReference type="Pfam" id="PF00106">
    <property type="entry name" value="adh_short"/>
    <property type="match status" value="1"/>
</dbReference>
<evidence type="ECO:0000256" key="5">
    <source>
        <dbReference type="ARBA" id="ARBA00022827"/>
    </source>
</evidence>
<protein>
    <submittedName>
        <fullName evidence="10">Predicted flavoprotein CzcO associated with the cation diffusion facilitator CzcD</fullName>
    </submittedName>
</protein>
<evidence type="ECO:0000256" key="2">
    <source>
        <dbReference type="ARBA" id="ARBA00006484"/>
    </source>
</evidence>
<feature type="domain" description="Ketoreductase" evidence="9">
    <location>
        <begin position="502"/>
        <end position="688"/>
    </location>
</feature>
<organism evidence="10 11">
    <name type="scientific">Micromonospora coriariae</name>
    <dbReference type="NCBI Taxonomy" id="285665"/>
    <lineage>
        <taxon>Bacteria</taxon>
        <taxon>Bacillati</taxon>
        <taxon>Actinomycetota</taxon>
        <taxon>Actinomycetes</taxon>
        <taxon>Micromonosporales</taxon>
        <taxon>Micromonosporaceae</taxon>
        <taxon>Micromonospora</taxon>
    </lineage>
</organism>
<dbReference type="OrthoDB" id="5168853at2"/>
<sequence length="787" mass="85327">MTSDHVDVLIVGAGLSGIGAACHLRRDCPDKTYAVLEARDAIGGTWDLFRYPGVRSDSDMFTLGYSFKPWTDPKAIADGAAIREYVRETAREYDVQRHIRFGHRVLRAEWDSDTARWTVHAQRTDTAEAILLTCSFLFACAGYYRYDEGYTPPLPGVEEYAGRLVHPQHWPADLDHTGKRVVVIGSGATAVTLVPAMAERAAHVTMLQRSPTYIIALPSRDVLADALRRWLPAKAAYPVVRWKNVLLSTINFQLSRRAPGLVKRLLRRGAKGRLPAGYDIDRHFSPRYDPWDQRLCVVPDGDLFTALQQGRASVVTDTVDTFTAHGVRLASGDEVPADIVVTATGLNLLALGGLTLSVDGTEVDLASTVAYKGMMLSGVPNFAFTIGYTNASWTLKADLVAGYVCRLLRHLARTGQHVVTPLPPPDDERVPLIDLRSGYVLRSVDALPKQGATAPWRLYQNYARDVLLMRHGRLTDEGVRFSRSGATRKGAPVVQRFDFAGGTAVVTGAASGIGAALAHALARRGSDLVLLDRDAGRLDAVAAAIRADHPDRQLHTYLVDLADAAATARVAVEIGQRHPRVRLLVNNAGVGLGGRFDQVTFDEFSWVIDINFRAVAQLTHALLPTLKAEPGAHLVNVSSLFGLIAPAGQTAYSASKFAVRGFTEALRHELVDDGIGVTSVHPGGIRTRITENARVGSGVSIEEYAAGRAQFEKLLTIAPERAAEVILRGVERRRGRVLIGWSAKLPDLLARVMPASYNRLLVTGLNRGVVRPVPPAGAVPAADAGRG</sequence>
<dbReference type="PANTHER" id="PTHR43872:SF1">
    <property type="entry name" value="MONOOXYGENASE, PUTATIVE (AFU_ORTHOLOGUE AFUA_8G02570)-RELATED"/>
    <property type="match status" value="1"/>
</dbReference>
<dbReference type="PROSITE" id="PS00061">
    <property type="entry name" value="ADH_SHORT"/>
    <property type="match status" value="1"/>
</dbReference>
<comment type="similarity">
    <text evidence="3">Belongs to the FAD-binding monooxygenase family.</text>
</comment>
<dbReference type="SUPFAM" id="SSF51905">
    <property type="entry name" value="FAD/NAD(P)-binding domain"/>
    <property type="match status" value="1"/>
</dbReference>
<dbReference type="Gene3D" id="3.40.50.720">
    <property type="entry name" value="NAD(P)-binding Rossmann-like Domain"/>
    <property type="match status" value="1"/>
</dbReference>
<dbReference type="GO" id="GO:0050661">
    <property type="term" value="F:NADP binding"/>
    <property type="evidence" value="ECO:0007669"/>
    <property type="project" value="InterPro"/>
</dbReference>
<keyword evidence="11" id="KW-1185">Reference proteome</keyword>
<dbReference type="SMART" id="SM00822">
    <property type="entry name" value="PKS_KR"/>
    <property type="match status" value="1"/>
</dbReference>
<dbReference type="Proteomes" id="UP000198243">
    <property type="component" value="Chromosome I"/>
</dbReference>
<evidence type="ECO:0000259" key="9">
    <source>
        <dbReference type="SMART" id="SM00822"/>
    </source>
</evidence>
<gene>
    <name evidence="10" type="ORF">GA0070607_6129</name>
</gene>
<dbReference type="InterPro" id="IPR036188">
    <property type="entry name" value="FAD/NAD-bd_sf"/>
</dbReference>
<comment type="similarity">
    <text evidence="2">Belongs to the short-chain dehydrogenases/reductases (SDR) family.</text>
</comment>
<evidence type="ECO:0000256" key="3">
    <source>
        <dbReference type="ARBA" id="ARBA00010139"/>
    </source>
</evidence>
<dbReference type="InterPro" id="IPR002347">
    <property type="entry name" value="SDR_fam"/>
</dbReference>
<evidence type="ECO:0000256" key="1">
    <source>
        <dbReference type="ARBA" id="ARBA00001974"/>
    </source>
</evidence>
<dbReference type="EMBL" id="LT607412">
    <property type="protein sequence ID" value="SCF14803.1"/>
    <property type="molecule type" value="Genomic_DNA"/>
</dbReference>
<keyword evidence="7" id="KW-0560">Oxidoreductase</keyword>